<reference evidence="6 7" key="1">
    <citation type="submission" date="2011-02" db="EMBL/GenBank/DDBJ databases">
        <title>The Genome Sequence of Sphaeroforma arctica JP610.</title>
        <authorList>
            <consortium name="The Broad Institute Genome Sequencing Platform"/>
            <person name="Russ C."/>
            <person name="Cuomo C."/>
            <person name="Young S.K."/>
            <person name="Zeng Q."/>
            <person name="Gargeya S."/>
            <person name="Alvarado L."/>
            <person name="Berlin A."/>
            <person name="Chapman S.B."/>
            <person name="Chen Z."/>
            <person name="Freedman E."/>
            <person name="Gellesch M."/>
            <person name="Goldberg J."/>
            <person name="Griggs A."/>
            <person name="Gujja S."/>
            <person name="Heilman E."/>
            <person name="Heiman D."/>
            <person name="Howarth C."/>
            <person name="Mehta T."/>
            <person name="Neiman D."/>
            <person name="Pearson M."/>
            <person name="Roberts A."/>
            <person name="Saif S."/>
            <person name="Shea T."/>
            <person name="Shenoy N."/>
            <person name="Sisk P."/>
            <person name="Stolte C."/>
            <person name="Sykes S."/>
            <person name="White J."/>
            <person name="Yandava C."/>
            <person name="Burger G."/>
            <person name="Gray M.W."/>
            <person name="Holland P.W.H."/>
            <person name="King N."/>
            <person name="Lang F.B.F."/>
            <person name="Roger A.J."/>
            <person name="Ruiz-Trillo I."/>
            <person name="Haas B."/>
            <person name="Nusbaum C."/>
            <person name="Birren B."/>
        </authorList>
    </citation>
    <scope>NUCLEOTIDE SEQUENCE [LARGE SCALE GENOMIC DNA]</scope>
    <source>
        <strain evidence="6 7">JP610</strain>
    </source>
</reference>
<evidence type="ECO:0000256" key="5">
    <source>
        <dbReference type="SAM" id="MobiDB-lite"/>
    </source>
</evidence>
<organism evidence="6 7">
    <name type="scientific">Sphaeroforma arctica JP610</name>
    <dbReference type="NCBI Taxonomy" id="667725"/>
    <lineage>
        <taxon>Eukaryota</taxon>
        <taxon>Ichthyosporea</taxon>
        <taxon>Ichthyophonida</taxon>
        <taxon>Sphaeroforma</taxon>
    </lineage>
</organism>
<feature type="region of interest" description="Disordered" evidence="5">
    <location>
        <begin position="77"/>
        <end position="105"/>
    </location>
</feature>
<dbReference type="Proteomes" id="UP000054560">
    <property type="component" value="Unassembled WGS sequence"/>
</dbReference>
<evidence type="ECO:0000256" key="4">
    <source>
        <dbReference type="RuleBase" id="RU003690"/>
    </source>
</evidence>
<dbReference type="RefSeq" id="XP_014150711.1">
    <property type="nucleotide sequence ID" value="XM_014295236.1"/>
</dbReference>
<evidence type="ECO:0000313" key="6">
    <source>
        <dbReference type="EMBL" id="KNC76809.1"/>
    </source>
</evidence>
<dbReference type="Pfam" id="PF00232">
    <property type="entry name" value="Glyco_hydro_1"/>
    <property type="match status" value="1"/>
</dbReference>
<dbReference type="GeneID" id="25911211"/>
<dbReference type="SUPFAM" id="SSF51445">
    <property type="entry name" value="(Trans)glycosidases"/>
    <property type="match status" value="1"/>
</dbReference>
<evidence type="ECO:0000256" key="1">
    <source>
        <dbReference type="ARBA" id="ARBA00010838"/>
    </source>
</evidence>
<gene>
    <name evidence="6" type="ORF">SARC_10707</name>
</gene>
<dbReference type="GO" id="GO:0005975">
    <property type="term" value="P:carbohydrate metabolic process"/>
    <property type="evidence" value="ECO:0007669"/>
    <property type="project" value="InterPro"/>
</dbReference>
<dbReference type="STRING" id="667725.A0A0L0FJ48"/>
<dbReference type="AlphaFoldDB" id="A0A0L0FJ48"/>
<name>A0A0L0FJ48_9EUKA</name>
<comment type="similarity">
    <text evidence="1 4">Belongs to the glycosyl hydrolase 1 family.</text>
</comment>
<dbReference type="InterPro" id="IPR001360">
    <property type="entry name" value="Glyco_hydro_1"/>
</dbReference>
<evidence type="ECO:0000256" key="2">
    <source>
        <dbReference type="ARBA" id="ARBA00022801"/>
    </source>
</evidence>
<evidence type="ECO:0000313" key="7">
    <source>
        <dbReference type="Proteomes" id="UP000054560"/>
    </source>
</evidence>
<keyword evidence="3" id="KW-0326">Glycosidase</keyword>
<dbReference type="Gene3D" id="3.20.20.80">
    <property type="entry name" value="Glycosidases"/>
    <property type="match status" value="1"/>
</dbReference>
<dbReference type="PANTHER" id="PTHR10353:SF36">
    <property type="entry name" value="LP05116P"/>
    <property type="match status" value="1"/>
</dbReference>
<accession>A0A0L0FJ48</accession>
<protein>
    <recommendedName>
        <fullName evidence="8">Glycoside hydrolase family 1 protein</fullName>
    </recommendedName>
</protein>
<keyword evidence="7" id="KW-1185">Reference proteome</keyword>
<evidence type="ECO:0000256" key="3">
    <source>
        <dbReference type="ARBA" id="ARBA00023295"/>
    </source>
</evidence>
<dbReference type="EMBL" id="KQ242953">
    <property type="protein sequence ID" value="KNC76809.1"/>
    <property type="molecule type" value="Genomic_DNA"/>
</dbReference>
<sequence length="105" mass="11732">MADGADVRGYFHWSLTDNFEWAEGYDPHFGLYRMADPYNEDCSRVATAGAFTYKQILQNIGTVTAALREKYGGYGPMTPETEKVGDFPDAPPPSKHNLLKTTPRP</sequence>
<dbReference type="PANTHER" id="PTHR10353">
    <property type="entry name" value="GLYCOSYL HYDROLASE"/>
    <property type="match status" value="1"/>
</dbReference>
<dbReference type="OrthoDB" id="65569at2759"/>
<proteinExistence type="inferred from homology"/>
<dbReference type="InterPro" id="IPR017853">
    <property type="entry name" value="GH"/>
</dbReference>
<dbReference type="GO" id="GO:0008422">
    <property type="term" value="F:beta-glucosidase activity"/>
    <property type="evidence" value="ECO:0007669"/>
    <property type="project" value="TreeGrafter"/>
</dbReference>
<keyword evidence="2" id="KW-0378">Hydrolase</keyword>
<evidence type="ECO:0008006" key="8">
    <source>
        <dbReference type="Google" id="ProtNLM"/>
    </source>
</evidence>